<dbReference type="PANTHER" id="PTHR33542">
    <property type="entry name" value="SIROHYDROCHLORIN FERROCHELATASE, CHLOROPLASTIC"/>
    <property type="match status" value="1"/>
</dbReference>
<dbReference type="EMBL" id="CYSR01000021">
    <property type="protein sequence ID" value="CUH99722.1"/>
    <property type="molecule type" value="Genomic_DNA"/>
</dbReference>
<keyword evidence="2" id="KW-0456">Lyase</keyword>
<dbReference type="GO" id="GO:0046872">
    <property type="term" value="F:metal ion binding"/>
    <property type="evidence" value="ECO:0007669"/>
    <property type="project" value="UniProtKB-KW"/>
</dbReference>
<dbReference type="GO" id="GO:0016829">
    <property type="term" value="F:lyase activity"/>
    <property type="evidence" value="ECO:0007669"/>
    <property type="project" value="UniProtKB-KW"/>
</dbReference>
<dbReference type="AlphaFoldDB" id="A0A0N7M4I4"/>
<evidence type="ECO:0000256" key="1">
    <source>
        <dbReference type="ARBA" id="ARBA00022723"/>
    </source>
</evidence>
<dbReference type="InterPro" id="IPR050963">
    <property type="entry name" value="Sirohydro_Cobaltochel/CbiX"/>
</dbReference>
<accession>A0A0N7M4I4</accession>
<dbReference type="RefSeq" id="WP_082649504.1">
    <property type="nucleotide sequence ID" value="NZ_CYSR01000021.1"/>
</dbReference>
<evidence type="ECO:0008006" key="5">
    <source>
        <dbReference type="Google" id="ProtNLM"/>
    </source>
</evidence>
<dbReference type="SUPFAM" id="SSF53800">
    <property type="entry name" value="Chelatase"/>
    <property type="match status" value="1"/>
</dbReference>
<dbReference type="Gene3D" id="3.40.50.1400">
    <property type="match status" value="2"/>
</dbReference>
<dbReference type="PANTHER" id="PTHR33542:SF3">
    <property type="entry name" value="SIROHYDROCHLORIN FERROCHELATASE, CHLOROPLASTIC"/>
    <property type="match status" value="1"/>
</dbReference>
<reference evidence="3 4" key="1">
    <citation type="submission" date="2015-09" db="EMBL/GenBank/DDBJ databases">
        <authorList>
            <consortium name="Swine Surveillance"/>
        </authorList>
    </citation>
    <scope>NUCLEOTIDE SEQUENCE [LARGE SCALE GENOMIC DNA]</scope>
    <source>
        <strain evidence="3 4">CECT 8399</strain>
    </source>
</reference>
<dbReference type="CDD" id="cd03416">
    <property type="entry name" value="CbiX_SirB_N"/>
    <property type="match status" value="1"/>
</dbReference>
<gene>
    <name evidence="3" type="ORF">PHA8399_01846</name>
</gene>
<dbReference type="InterPro" id="IPR002762">
    <property type="entry name" value="CbiX-like"/>
</dbReference>
<evidence type="ECO:0000313" key="3">
    <source>
        <dbReference type="EMBL" id="CUH99722.1"/>
    </source>
</evidence>
<evidence type="ECO:0000313" key="4">
    <source>
        <dbReference type="Proteomes" id="UP000051326"/>
    </source>
</evidence>
<evidence type="ECO:0000256" key="2">
    <source>
        <dbReference type="ARBA" id="ARBA00023239"/>
    </source>
</evidence>
<organism evidence="3 4">
    <name type="scientific">Leisingera aquaemixtae</name>
    <dbReference type="NCBI Taxonomy" id="1396826"/>
    <lineage>
        <taxon>Bacteria</taxon>
        <taxon>Pseudomonadati</taxon>
        <taxon>Pseudomonadota</taxon>
        <taxon>Alphaproteobacteria</taxon>
        <taxon>Rhodobacterales</taxon>
        <taxon>Roseobacteraceae</taxon>
        <taxon>Leisingera</taxon>
    </lineage>
</organism>
<proteinExistence type="predicted"/>
<sequence length="235" mass="24106">MADTPQTAVITAHGQPSAPAPAEADLANLAAAVAAHLPGWDIRSATLATPQRLEEVTANGAVVYPFFMSQGYFTAKVLPARLKGVSCRTAAPFGLDAALPPLAAQAVQQAALAQGWNTDGLHLLLAAHGSARGPKAAEAAEDFADRLRPLLPGCTVTTGYVEQDPRIETKAAQLPARALCLPFFAQAGDHVKDDIPAALEAARFGGAVLPVTGALPGVPKLIAAAIRTAALDCEP</sequence>
<dbReference type="STRING" id="1396826.PHA8399_01846"/>
<keyword evidence="1" id="KW-0479">Metal-binding</keyword>
<dbReference type="Pfam" id="PF01903">
    <property type="entry name" value="CbiX"/>
    <property type="match status" value="1"/>
</dbReference>
<name>A0A0N7M4I4_9RHOB</name>
<protein>
    <recommendedName>
        <fullName evidence="5">Sirohydrochlorin cobaltochelatase</fullName>
    </recommendedName>
</protein>
<dbReference type="Proteomes" id="UP000051326">
    <property type="component" value="Unassembled WGS sequence"/>
</dbReference>